<dbReference type="InterPro" id="IPR013783">
    <property type="entry name" value="Ig-like_fold"/>
</dbReference>
<dbReference type="SUPFAM" id="SSF48726">
    <property type="entry name" value="Immunoglobulin"/>
    <property type="match status" value="1"/>
</dbReference>
<dbReference type="GO" id="GO:0016020">
    <property type="term" value="C:membrane"/>
    <property type="evidence" value="ECO:0007669"/>
    <property type="project" value="UniProtKB-SubCell"/>
</dbReference>
<dbReference type="AlphaFoldDB" id="A0A553MY95"/>
<evidence type="ECO:0000313" key="5">
    <source>
        <dbReference type="Proteomes" id="UP000316079"/>
    </source>
</evidence>
<organism evidence="4 5">
    <name type="scientific">Danionella cerebrum</name>
    <dbReference type="NCBI Taxonomy" id="2873325"/>
    <lineage>
        <taxon>Eukaryota</taxon>
        <taxon>Metazoa</taxon>
        <taxon>Chordata</taxon>
        <taxon>Craniata</taxon>
        <taxon>Vertebrata</taxon>
        <taxon>Euteleostomi</taxon>
        <taxon>Actinopterygii</taxon>
        <taxon>Neopterygii</taxon>
        <taxon>Teleostei</taxon>
        <taxon>Ostariophysi</taxon>
        <taxon>Cypriniformes</taxon>
        <taxon>Danionidae</taxon>
        <taxon>Danioninae</taxon>
        <taxon>Danionella</taxon>
    </lineage>
</organism>
<dbReference type="PANTHER" id="PTHR44170:SF6">
    <property type="entry name" value="CONTACTIN"/>
    <property type="match status" value="1"/>
</dbReference>
<gene>
    <name evidence="4" type="ORF">DNTS_014186</name>
</gene>
<dbReference type="OrthoDB" id="8923370at2759"/>
<protein>
    <recommendedName>
        <fullName evidence="3">Ig-like domain-containing protein</fullName>
    </recommendedName>
</protein>
<dbReference type="FunFam" id="2.60.40.10:FF:003756">
    <property type="match status" value="1"/>
</dbReference>
<dbReference type="InterPro" id="IPR036179">
    <property type="entry name" value="Ig-like_dom_sf"/>
</dbReference>
<reference evidence="4 5" key="1">
    <citation type="journal article" date="2019" name="Sci. Data">
        <title>Hybrid genome assembly and annotation of Danionella translucida.</title>
        <authorList>
            <person name="Kadobianskyi M."/>
            <person name="Schulze L."/>
            <person name="Schuelke M."/>
            <person name="Judkewitz B."/>
        </authorList>
    </citation>
    <scope>NUCLEOTIDE SEQUENCE [LARGE SCALE GENOMIC DNA]</scope>
    <source>
        <strain evidence="4 5">Bolton</strain>
    </source>
</reference>
<evidence type="ECO:0000256" key="1">
    <source>
        <dbReference type="ARBA" id="ARBA00022737"/>
    </source>
</evidence>
<dbReference type="SMART" id="SM00409">
    <property type="entry name" value="IG"/>
    <property type="match status" value="1"/>
</dbReference>
<dbReference type="Pfam" id="PF13927">
    <property type="entry name" value="Ig_3"/>
    <property type="match status" value="1"/>
</dbReference>
<dbReference type="Proteomes" id="UP000316079">
    <property type="component" value="Unassembled WGS sequence"/>
</dbReference>
<evidence type="ECO:0000259" key="3">
    <source>
        <dbReference type="PROSITE" id="PS50835"/>
    </source>
</evidence>
<dbReference type="GO" id="GO:0098609">
    <property type="term" value="P:cell-cell adhesion"/>
    <property type="evidence" value="ECO:0007669"/>
    <property type="project" value="TreeGrafter"/>
</dbReference>
<dbReference type="PROSITE" id="PS50835">
    <property type="entry name" value="IG_LIKE"/>
    <property type="match status" value="1"/>
</dbReference>
<keyword evidence="2" id="KW-1015">Disulfide bond</keyword>
<comment type="caution">
    <text evidence="4">The sequence shown here is derived from an EMBL/GenBank/DDBJ whole genome shotgun (WGS) entry which is preliminary data.</text>
</comment>
<dbReference type="STRING" id="623744.A0A553MY95"/>
<evidence type="ECO:0000313" key="4">
    <source>
        <dbReference type="EMBL" id="TRY58142.1"/>
    </source>
</evidence>
<dbReference type="Gene3D" id="2.60.40.10">
    <property type="entry name" value="Immunoglobulins"/>
    <property type="match status" value="1"/>
</dbReference>
<feature type="domain" description="Ig-like" evidence="3">
    <location>
        <begin position="1"/>
        <end position="99"/>
    </location>
</feature>
<evidence type="ECO:0000256" key="2">
    <source>
        <dbReference type="ARBA" id="ARBA00023157"/>
    </source>
</evidence>
<keyword evidence="5" id="KW-1185">Reference proteome</keyword>
<name>A0A553MY95_9TELE</name>
<dbReference type="PANTHER" id="PTHR44170">
    <property type="entry name" value="PROTEIN SIDEKICK"/>
    <property type="match status" value="1"/>
</dbReference>
<sequence length="108" mass="11908">MEPSDLTVGSVEEEATLTCDAKGIPPPQYRFQSQKLLSRDIHRWSLNGTLIDLSTDSRRRLSGGNLVIRSLDRAQDGGIYQCTAFNPHGAIVSRRASLQFACESLNVC</sequence>
<keyword evidence="1" id="KW-0677">Repeat</keyword>
<accession>A0A553MY95</accession>
<dbReference type="InterPro" id="IPR003599">
    <property type="entry name" value="Ig_sub"/>
</dbReference>
<dbReference type="InterPro" id="IPR003598">
    <property type="entry name" value="Ig_sub2"/>
</dbReference>
<dbReference type="SMART" id="SM00408">
    <property type="entry name" value="IGc2"/>
    <property type="match status" value="1"/>
</dbReference>
<dbReference type="EMBL" id="SRMA01027204">
    <property type="protein sequence ID" value="TRY58142.1"/>
    <property type="molecule type" value="Genomic_DNA"/>
</dbReference>
<proteinExistence type="predicted"/>
<dbReference type="InterPro" id="IPR007110">
    <property type="entry name" value="Ig-like_dom"/>
</dbReference>